<keyword evidence="7" id="KW-1185">Reference proteome</keyword>
<evidence type="ECO:0000313" key="6">
    <source>
        <dbReference type="EMBL" id="KLO09671.1"/>
    </source>
</evidence>
<keyword evidence="2" id="KW-0479">Metal-binding</keyword>
<dbReference type="PANTHER" id="PTHR31001">
    <property type="entry name" value="UNCHARACTERIZED TRANSCRIPTIONAL REGULATORY PROTEIN"/>
    <property type="match status" value="1"/>
</dbReference>
<evidence type="ECO:0000256" key="4">
    <source>
        <dbReference type="SAM" id="MobiDB-lite"/>
    </source>
</evidence>
<evidence type="ECO:0000256" key="1">
    <source>
        <dbReference type="ARBA" id="ARBA00004123"/>
    </source>
</evidence>
<proteinExistence type="predicted"/>
<dbReference type="InterPro" id="IPR036864">
    <property type="entry name" value="Zn2-C6_fun-type_DNA-bd_sf"/>
</dbReference>
<feature type="domain" description="Zn(2)-C6 fungal-type" evidence="5">
    <location>
        <begin position="45"/>
        <end position="76"/>
    </location>
</feature>
<evidence type="ECO:0000313" key="7">
    <source>
        <dbReference type="Proteomes" id="UP000053477"/>
    </source>
</evidence>
<gene>
    <name evidence="6" type="ORF">SCHPADRAFT_907557</name>
</gene>
<dbReference type="Gene3D" id="4.10.240.10">
    <property type="entry name" value="Zn(2)-C6 fungal-type DNA-binding domain"/>
    <property type="match status" value="1"/>
</dbReference>
<dbReference type="EMBL" id="KQ086048">
    <property type="protein sequence ID" value="KLO09671.1"/>
    <property type="molecule type" value="Genomic_DNA"/>
</dbReference>
<dbReference type="InterPro" id="IPR007219">
    <property type="entry name" value="XnlR_reg_dom"/>
</dbReference>
<protein>
    <recommendedName>
        <fullName evidence="5">Zn(2)-C6 fungal-type domain-containing protein</fullName>
    </recommendedName>
</protein>
<sequence length="901" mass="99987">MTVQRNAGSRKDNSNGTSEAASSRASIKQSRQNEFEARQLRGEMSCAECRRLKLRCDRKIPCSTCTRRGCHTICPLGERRIGQRLDLADTDELRQTIAEMSNRIRQLEDALEIEHGMRSSELHPLLRDEFHLFKEEIGPRENGEADLDKEEQEDELQSVMGLLTISDGGGSRSLGTGLDQALLAGVGVYGLELSNPMDERLRIPQRLVQVSQLWPFGLPIRSTIELHVLLESQLPSRERASGLGEAFLLNSSWSGRPVSREQIMEELIPAAYKRLSNEQTARMDLHDLALLYMVFAVGAAADLTLPPYNAEAERYRHLARAALGVKSVFDGGSLSVVQAIFLMGSYDVISGRMQSLESVWKMFCLASSLGASIGLHRDPAGWQLDPKIVHRRRVLFWEMCWVDNWKSLSISRPISLTPDAVDCELPEDRDAIVLANGTVVPSFWAMKNLFTKEVLSKVAIRLSAARPPKYSEILEMDRLVRDFDLPSIEQSPELSKSMDERALFSRRFVLTYFRHRVLLYIHRNYFARALLDNPNNPLKSPFSPSFFAAYSSATALLRVLKQEFIAFPHVFLRNWPVWAHALAASVVVGSVVTRSPCISLAFAAFDEFEQAIKLFKTVSEHPVLHQGLPFLTAMYERAKTALEGVKTSGVINGIGPSDVHRLVSGLGEGMKEEICTDVLKILTGSTRLMEHNNSSSLTSALPERDSESSSHTHRSSTPRRMPFEKSGSESPGGSASRLYGTQAGGSSPAIIGQTPEIPVESIPTGNANLYNEAWRDTHASNIGPDANVLYFPGLDCSIQEHPNVTYGLSPATSSFARGSFVSQQTPQIDAPPVDDATFLPTDPTFFSDFLQSSAPEVGSSLPIIDFDMEHGGQQTDDSWQSFMSDSGLETVDELMRNWQAY</sequence>
<dbReference type="PROSITE" id="PS00463">
    <property type="entry name" value="ZN2_CY6_FUNGAL_1"/>
    <property type="match status" value="1"/>
</dbReference>
<dbReference type="Pfam" id="PF04082">
    <property type="entry name" value="Fungal_trans"/>
    <property type="match status" value="1"/>
</dbReference>
<feature type="region of interest" description="Disordered" evidence="4">
    <location>
        <begin position="1"/>
        <end position="36"/>
    </location>
</feature>
<dbReference type="InParanoid" id="A0A0H2RY10"/>
<dbReference type="SUPFAM" id="SSF57701">
    <property type="entry name" value="Zn2/Cys6 DNA-binding domain"/>
    <property type="match status" value="1"/>
</dbReference>
<dbReference type="AlphaFoldDB" id="A0A0H2RY10"/>
<dbReference type="InterPro" id="IPR050613">
    <property type="entry name" value="Sec_Metabolite_Reg"/>
</dbReference>
<name>A0A0H2RY10_9AGAM</name>
<evidence type="ECO:0000256" key="2">
    <source>
        <dbReference type="ARBA" id="ARBA00022723"/>
    </source>
</evidence>
<keyword evidence="3" id="KW-0539">Nucleus</keyword>
<dbReference type="InterPro" id="IPR001138">
    <property type="entry name" value="Zn2Cys6_DnaBD"/>
</dbReference>
<dbReference type="Pfam" id="PF00172">
    <property type="entry name" value="Zn_clus"/>
    <property type="match status" value="1"/>
</dbReference>
<dbReference type="GO" id="GO:0005634">
    <property type="term" value="C:nucleus"/>
    <property type="evidence" value="ECO:0007669"/>
    <property type="project" value="UniProtKB-SubCell"/>
</dbReference>
<dbReference type="PROSITE" id="PS50048">
    <property type="entry name" value="ZN2_CY6_FUNGAL_2"/>
    <property type="match status" value="1"/>
</dbReference>
<reference evidence="6 7" key="1">
    <citation type="submission" date="2015-04" db="EMBL/GenBank/DDBJ databases">
        <title>Complete genome sequence of Schizopora paradoxa KUC8140, a cosmopolitan wood degrader in East Asia.</title>
        <authorList>
            <consortium name="DOE Joint Genome Institute"/>
            <person name="Min B."/>
            <person name="Park H."/>
            <person name="Jang Y."/>
            <person name="Kim J.-J."/>
            <person name="Kim K.H."/>
            <person name="Pangilinan J."/>
            <person name="Lipzen A."/>
            <person name="Riley R."/>
            <person name="Grigoriev I.V."/>
            <person name="Spatafora J.W."/>
            <person name="Choi I.-G."/>
        </authorList>
    </citation>
    <scope>NUCLEOTIDE SEQUENCE [LARGE SCALE GENOMIC DNA]</scope>
    <source>
        <strain evidence="6 7">KUC8140</strain>
    </source>
</reference>
<organism evidence="6 7">
    <name type="scientific">Schizopora paradoxa</name>
    <dbReference type="NCBI Taxonomy" id="27342"/>
    <lineage>
        <taxon>Eukaryota</taxon>
        <taxon>Fungi</taxon>
        <taxon>Dikarya</taxon>
        <taxon>Basidiomycota</taxon>
        <taxon>Agaricomycotina</taxon>
        <taxon>Agaricomycetes</taxon>
        <taxon>Hymenochaetales</taxon>
        <taxon>Schizoporaceae</taxon>
        <taxon>Schizopora</taxon>
    </lineage>
</organism>
<dbReference type="GO" id="GO:0006351">
    <property type="term" value="P:DNA-templated transcription"/>
    <property type="evidence" value="ECO:0007669"/>
    <property type="project" value="InterPro"/>
</dbReference>
<feature type="region of interest" description="Disordered" evidence="4">
    <location>
        <begin position="692"/>
        <end position="759"/>
    </location>
</feature>
<dbReference type="PANTHER" id="PTHR31001:SF56">
    <property type="entry name" value="ZN(2)-C6 FUNGAL-TYPE DOMAIN-CONTAINING PROTEIN"/>
    <property type="match status" value="1"/>
</dbReference>
<dbReference type="CDD" id="cd12148">
    <property type="entry name" value="fungal_TF_MHR"/>
    <property type="match status" value="1"/>
</dbReference>
<dbReference type="GO" id="GO:0008270">
    <property type="term" value="F:zinc ion binding"/>
    <property type="evidence" value="ECO:0007669"/>
    <property type="project" value="InterPro"/>
</dbReference>
<evidence type="ECO:0000256" key="3">
    <source>
        <dbReference type="ARBA" id="ARBA00023242"/>
    </source>
</evidence>
<comment type="subcellular location">
    <subcellularLocation>
        <location evidence="1">Nucleus</location>
    </subcellularLocation>
</comment>
<dbReference type="Proteomes" id="UP000053477">
    <property type="component" value="Unassembled WGS sequence"/>
</dbReference>
<dbReference type="GO" id="GO:0000981">
    <property type="term" value="F:DNA-binding transcription factor activity, RNA polymerase II-specific"/>
    <property type="evidence" value="ECO:0007669"/>
    <property type="project" value="InterPro"/>
</dbReference>
<feature type="compositionally biased region" description="Polar residues" evidence="4">
    <location>
        <begin position="14"/>
        <end position="30"/>
    </location>
</feature>
<dbReference type="OrthoDB" id="424974at2759"/>
<evidence type="ECO:0000259" key="5">
    <source>
        <dbReference type="PROSITE" id="PS50048"/>
    </source>
</evidence>
<dbReference type="CDD" id="cd00067">
    <property type="entry name" value="GAL4"/>
    <property type="match status" value="1"/>
</dbReference>
<dbReference type="SMART" id="SM00066">
    <property type="entry name" value="GAL4"/>
    <property type="match status" value="1"/>
</dbReference>
<accession>A0A0H2RY10</accession>
<dbReference type="GO" id="GO:0003677">
    <property type="term" value="F:DNA binding"/>
    <property type="evidence" value="ECO:0007669"/>
    <property type="project" value="InterPro"/>
</dbReference>